<evidence type="ECO:0000313" key="3">
    <source>
        <dbReference type="Proteomes" id="UP000238823"/>
    </source>
</evidence>
<proteinExistence type="predicted"/>
<keyword evidence="1" id="KW-1133">Transmembrane helix</keyword>
<feature type="transmembrane region" description="Helical" evidence="1">
    <location>
        <begin position="76"/>
        <end position="101"/>
    </location>
</feature>
<reference evidence="2 3" key="1">
    <citation type="submission" date="2018-03" db="EMBL/GenBank/DDBJ databases">
        <title>Draft Genome Sequences of the Obligatory Marine Myxobacteria Enhygromyxa salina SWB007.</title>
        <authorList>
            <person name="Poehlein A."/>
            <person name="Moghaddam J.A."/>
            <person name="Harms H."/>
            <person name="Alanjari M."/>
            <person name="Koenig G.M."/>
            <person name="Daniel R."/>
            <person name="Schaeberle T.F."/>
        </authorList>
    </citation>
    <scope>NUCLEOTIDE SEQUENCE [LARGE SCALE GENOMIC DNA]</scope>
    <source>
        <strain evidence="2 3">SWB007</strain>
    </source>
</reference>
<accession>A0A2S9XWZ7</accession>
<dbReference type="AlphaFoldDB" id="A0A2S9XWZ7"/>
<name>A0A2S9XWZ7_9BACT</name>
<keyword evidence="1" id="KW-0812">Transmembrane</keyword>
<keyword evidence="1" id="KW-0472">Membrane</keyword>
<gene>
    <name evidence="2" type="ORF">ENSA7_67360</name>
</gene>
<evidence type="ECO:0000313" key="2">
    <source>
        <dbReference type="EMBL" id="PRP97386.1"/>
    </source>
</evidence>
<dbReference type="RefSeq" id="WP_106093552.1">
    <property type="nucleotide sequence ID" value="NZ_PVNL01000130.1"/>
</dbReference>
<protein>
    <submittedName>
        <fullName evidence="2">Uncharacterized protein</fullName>
    </submittedName>
</protein>
<organism evidence="2 3">
    <name type="scientific">Enhygromyxa salina</name>
    <dbReference type="NCBI Taxonomy" id="215803"/>
    <lineage>
        <taxon>Bacteria</taxon>
        <taxon>Pseudomonadati</taxon>
        <taxon>Myxococcota</taxon>
        <taxon>Polyangia</taxon>
        <taxon>Nannocystales</taxon>
        <taxon>Nannocystaceae</taxon>
        <taxon>Enhygromyxa</taxon>
    </lineage>
</organism>
<sequence>MQHRLAAFFLTTLLLVGLLPLASCAVLEPGNVGWFCEADDDCNDGLTCETYRYSGSDHENKLCTGDTLLEDNAQNYGWIILIAGWLFLVLLPIAILILVIIAKIKNRERKPPES</sequence>
<dbReference type="EMBL" id="PVNL01000130">
    <property type="protein sequence ID" value="PRP97386.1"/>
    <property type="molecule type" value="Genomic_DNA"/>
</dbReference>
<evidence type="ECO:0000256" key="1">
    <source>
        <dbReference type="SAM" id="Phobius"/>
    </source>
</evidence>
<dbReference type="Proteomes" id="UP000238823">
    <property type="component" value="Unassembled WGS sequence"/>
</dbReference>
<comment type="caution">
    <text evidence="2">The sequence shown here is derived from an EMBL/GenBank/DDBJ whole genome shotgun (WGS) entry which is preliminary data.</text>
</comment>